<gene>
    <name evidence="2" type="ORF">EF807_05355</name>
</gene>
<dbReference type="GO" id="GO:0006631">
    <property type="term" value="P:fatty acid metabolic process"/>
    <property type="evidence" value="ECO:0007669"/>
    <property type="project" value="InterPro"/>
</dbReference>
<dbReference type="PANTHER" id="PTHR48075:SF5">
    <property type="entry name" value="3-HYDROXYBUTYRYL-COA DEHYDROGENASE"/>
    <property type="match status" value="1"/>
</dbReference>
<dbReference type="GO" id="GO:0016616">
    <property type="term" value="F:oxidoreductase activity, acting on the CH-OH group of donors, NAD or NADP as acceptor"/>
    <property type="evidence" value="ECO:0007669"/>
    <property type="project" value="InterPro"/>
</dbReference>
<dbReference type="Proteomes" id="UP000320766">
    <property type="component" value="Unassembled WGS sequence"/>
</dbReference>
<name>A0A520KXD7_9EURY</name>
<reference evidence="2 3" key="1">
    <citation type="journal article" date="2019" name="Nat. Microbiol.">
        <title>Wide diversity of methane and short-chain alkane metabolisms in uncultured archaea.</title>
        <authorList>
            <person name="Borrel G."/>
            <person name="Adam P.S."/>
            <person name="McKay L.J."/>
            <person name="Chen L.X."/>
            <person name="Sierra-Garcia I.N."/>
            <person name="Sieber C.M."/>
            <person name="Letourneur Q."/>
            <person name="Ghozlane A."/>
            <person name="Andersen G.L."/>
            <person name="Li W.J."/>
            <person name="Hallam S.J."/>
            <person name="Muyzer G."/>
            <person name="de Oliveira V.M."/>
            <person name="Inskeep W.P."/>
            <person name="Banfield J.F."/>
            <person name="Gribaldo S."/>
        </authorList>
    </citation>
    <scope>NUCLEOTIDE SEQUENCE [LARGE SCALE GENOMIC DNA]</scope>
    <source>
        <strain evidence="2">NM1b</strain>
    </source>
</reference>
<evidence type="ECO:0000313" key="3">
    <source>
        <dbReference type="Proteomes" id="UP000320766"/>
    </source>
</evidence>
<dbReference type="InterPro" id="IPR013328">
    <property type="entry name" value="6PGD_dom2"/>
</dbReference>
<dbReference type="Gene3D" id="1.10.1040.10">
    <property type="entry name" value="N-(1-d-carboxylethyl)-l-norvaline Dehydrogenase, domain 2"/>
    <property type="match status" value="1"/>
</dbReference>
<comment type="caution">
    <text evidence="2">The sequence shown here is derived from an EMBL/GenBank/DDBJ whole genome shotgun (WGS) entry which is preliminary data.</text>
</comment>
<dbReference type="SUPFAM" id="SSF48179">
    <property type="entry name" value="6-phosphogluconate dehydrogenase C-terminal domain-like"/>
    <property type="match status" value="1"/>
</dbReference>
<dbReference type="Gene3D" id="3.40.50.720">
    <property type="entry name" value="NAD(P)-binding Rossmann-like Domain"/>
    <property type="match status" value="1"/>
</dbReference>
<evidence type="ECO:0000259" key="1">
    <source>
        <dbReference type="Pfam" id="PF00725"/>
    </source>
</evidence>
<feature type="domain" description="3-hydroxyacyl-CoA dehydrogenase C-terminal" evidence="1">
    <location>
        <begin position="38"/>
        <end position="134"/>
    </location>
</feature>
<proteinExistence type="predicted"/>
<accession>A0A520KXD7</accession>
<dbReference type="EMBL" id="RXIL01000096">
    <property type="protein sequence ID" value="RZN68780.1"/>
    <property type="molecule type" value="Genomic_DNA"/>
</dbReference>
<dbReference type="PANTHER" id="PTHR48075">
    <property type="entry name" value="3-HYDROXYACYL-COA DEHYDROGENASE FAMILY PROTEIN"/>
    <property type="match status" value="1"/>
</dbReference>
<dbReference type="Pfam" id="PF00725">
    <property type="entry name" value="3HCDH"/>
    <property type="match status" value="1"/>
</dbReference>
<evidence type="ECO:0000313" key="2">
    <source>
        <dbReference type="EMBL" id="RZN68780.1"/>
    </source>
</evidence>
<dbReference type="InterPro" id="IPR006108">
    <property type="entry name" value="3HC_DH_C"/>
</dbReference>
<organism evidence="2 3">
    <name type="scientific">Candidatus Methanolliviera hydrocarbonicum</name>
    <dbReference type="NCBI Taxonomy" id="2491085"/>
    <lineage>
        <taxon>Archaea</taxon>
        <taxon>Methanobacteriati</taxon>
        <taxon>Methanobacteriota</taxon>
        <taxon>Candidatus Methanoliparia</taxon>
        <taxon>Candidatus Methanoliparales</taxon>
        <taxon>Candidatus Methanollivieraceae</taxon>
        <taxon>Candidatus Methanolliviera</taxon>
    </lineage>
</organism>
<sequence length="150" mass="16874">MVELMRGTKTSDETVEHVRQFVYTAGLTPLLVHKESTGFIYNRVWRAIKKEVLHIVDAGVASHEDVDRACMIIIGMPIGPFALMDMVGLDVVRDIEMVYYRESGDESDAPPKVLLEKIEKGELGIKTGKGFYTYPNPAFQDPSWLKGNKD</sequence>
<dbReference type="AlphaFoldDB" id="A0A520KXD7"/>
<dbReference type="InterPro" id="IPR008927">
    <property type="entry name" value="6-PGluconate_DH-like_C_sf"/>
</dbReference>
<protein>
    <submittedName>
        <fullName evidence="2">3-hydroxyacyl-CoA dehydrogenase family protein</fullName>
    </submittedName>
</protein>